<evidence type="ECO:0000256" key="6">
    <source>
        <dbReference type="PIRSR" id="PIRSR018153-1"/>
    </source>
</evidence>
<dbReference type="PIRSF" id="PIRSF018153">
    <property type="entry name" value="Glyco_trans_15"/>
    <property type="match status" value="1"/>
</dbReference>
<dbReference type="HOGENOM" id="CLU_024327_1_0_1"/>
<evidence type="ECO:0000256" key="2">
    <source>
        <dbReference type="ARBA" id="ARBA00007677"/>
    </source>
</evidence>
<dbReference type="GO" id="GO:0006487">
    <property type="term" value="P:protein N-linked glycosylation"/>
    <property type="evidence" value="ECO:0007669"/>
    <property type="project" value="TreeGrafter"/>
</dbReference>
<keyword evidence="3" id="KW-0328">Glycosyltransferase</keyword>
<keyword evidence="4" id="KW-0808">Transferase</keyword>
<comment type="subcellular location">
    <subcellularLocation>
        <location evidence="1">Membrane</location>
        <topology evidence="1">Single-pass type II membrane protein</topology>
    </subcellularLocation>
</comment>
<keyword evidence="5" id="KW-0812">Transmembrane</keyword>
<dbReference type="PANTHER" id="PTHR31121:SF6">
    <property type="entry name" value="ALPHA-1,2 MANNOSYLTRANSFERASE KTR1"/>
    <property type="match status" value="1"/>
</dbReference>
<organism evidence="7 8">
    <name type="scientific">Meyerozyma guilliermondii (strain ATCC 6260 / CBS 566 / DSM 6381 / JCM 1539 / NBRC 10279 / NRRL Y-324)</name>
    <name type="common">Yeast</name>
    <name type="synonym">Candida guilliermondii</name>
    <dbReference type="NCBI Taxonomy" id="294746"/>
    <lineage>
        <taxon>Eukaryota</taxon>
        <taxon>Fungi</taxon>
        <taxon>Dikarya</taxon>
        <taxon>Ascomycota</taxon>
        <taxon>Saccharomycotina</taxon>
        <taxon>Pichiomycetes</taxon>
        <taxon>Debaryomycetaceae</taxon>
        <taxon>Meyerozyma</taxon>
    </lineage>
</organism>
<dbReference type="GO" id="GO:0006493">
    <property type="term" value="P:protein O-linked glycosylation"/>
    <property type="evidence" value="ECO:0007669"/>
    <property type="project" value="TreeGrafter"/>
</dbReference>
<dbReference type="InParanoid" id="A5DHX0"/>
<dbReference type="GeneID" id="5126491"/>
<dbReference type="GO" id="GO:0005794">
    <property type="term" value="C:Golgi apparatus"/>
    <property type="evidence" value="ECO:0007669"/>
    <property type="project" value="TreeGrafter"/>
</dbReference>
<proteinExistence type="inferred from homology"/>
<dbReference type="KEGG" id="pgu:PGUG_02871"/>
<dbReference type="GO" id="GO:0016020">
    <property type="term" value="C:membrane"/>
    <property type="evidence" value="ECO:0007669"/>
    <property type="project" value="UniProtKB-SubCell"/>
</dbReference>
<dbReference type="PANTHER" id="PTHR31121">
    <property type="entry name" value="ALPHA-1,2 MANNOSYLTRANSFERASE KTR1"/>
    <property type="match status" value="1"/>
</dbReference>
<dbReference type="InterPro" id="IPR002685">
    <property type="entry name" value="Glyco_trans_15"/>
</dbReference>
<dbReference type="Proteomes" id="UP000001997">
    <property type="component" value="Unassembled WGS sequence"/>
</dbReference>
<dbReference type="RefSeq" id="XP_001485142.2">
    <property type="nucleotide sequence ID" value="XM_001485092.1"/>
</dbReference>
<dbReference type="Gene3D" id="3.90.550.10">
    <property type="entry name" value="Spore Coat Polysaccharide Biosynthesis Protein SpsA, Chain A"/>
    <property type="match status" value="1"/>
</dbReference>
<dbReference type="OMA" id="YSRWGDA"/>
<dbReference type="GO" id="GO:0000026">
    <property type="term" value="F:alpha-1,2-mannosyltransferase activity"/>
    <property type="evidence" value="ECO:0007669"/>
    <property type="project" value="TreeGrafter"/>
</dbReference>
<protein>
    <recommendedName>
        <fullName evidence="9">Alpha-1,2 mannosyltransferase KTR1</fullName>
    </recommendedName>
</protein>
<dbReference type="OrthoDB" id="439943at2759"/>
<dbReference type="VEuPathDB" id="FungiDB:PGUG_02871"/>
<keyword evidence="5" id="KW-0735">Signal-anchor</keyword>
<dbReference type="InterPro" id="IPR029044">
    <property type="entry name" value="Nucleotide-diphossugar_trans"/>
</dbReference>
<reference evidence="7 8" key="1">
    <citation type="journal article" date="2009" name="Nature">
        <title>Evolution of pathogenicity and sexual reproduction in eight Candida genomes.</title>
        <authorList>
            <person name="Butler G."/>
            <person name="Rasmussen M.D."/>
            <person name="Lin M.F."/>
            <person name="Santos M.A."/>
            <person name="Sakthikumar S."/>
            <person name="Munro C.A."/>
            <person name="Rheinbay E."/>
            <person name="Grabherr M."/>
            <person name="Forche A."/>
            <person name="Reedy J.L."/>
            <person name="Agrafioti I."/>
            <person name="Arnaud M.B."/>
            <person name="Bates S."/>
            <person name="Brown A.J."/>
            <person name="Brunke S."/>
            <person name="Costanzo M.C."/>
            <person name="Fitzpatrick D.A."/>
            <person name="de Groot P.W."/>
            <person name="Harris D."/>
            <person name="Hoyer L.L."/>
            <person name="Hube B."/>
            <person name="Klis F.M."/>
            <person name="Kodira C."/>
            <person name="Lennard N."/>
            <person name="Logue M.E."/>
            <person name="Martin R."/>
            <person name="Neiman A.M."/>
            <person name="Nikolaou E."/>
            <person name="Quail M.A."/>
            <person name="Quinn J."/>
            <person name="Santos M.C."/>
            <person name="Schmitzberger F.F."/>
            <person name="Sherlock G."/>
            <person name="Shah P."/>
            <person name="Silverstein K.A."/>
            <person name="Skrzypek M.S."/>
            <person name="Soll D."/>
            <person name="Staggs R."/>
            <person name="Stansfield I."/>
            <person name="Stumpf M.P."/>
            <person name="Sudbery P.E."/>
            <person name="Srikantha T."/>
            <person name="Zeng Q."/>
            <person name="Berman J."/>
            <person name="Berriman M."/>
            <person name="Heitman J."/>
            <person name="Gow N.A."/>
            <person name="Lorenz M.C."/>
            <person name="Birren B.W."/>
            <person name="Kellis M."/>
            <person name="Cuomo C.A."/>
        </authorList>
    </citation>
    <scope>NUCLEOTIDE SEQUENCE [LARGE SCALE GENOMIC DNA]</scope>
    <source>
        <strain evidence="8">ATCC 6260 / CBS 566 / DSM 6381 / JCM 1539 / NBRC 10279 / NRRL Y-324</strain>
    </source>
</reference>
<dbReference type="Pfam" id="PF01793">
    <property type="entry name" value="Glyco_transf_15"/>
    <property type="match status" value="1"/>
</dbReference>
<sequence length="464" mass="54467">MLPRRVSVRRIVVAVAAVLLLAIAYLQLAQIYPTMLFNAINAADGSFEKAPQATNSAETSNLNDELSQNLDDDPSVVVFPQTPIHVDQEVDFAEMQQLQEYRLDYAESKIGSIYVGFSEHINEVVDPGERENATFFSLVRNSDKVGILQAIESVEDRFNKRYHYDWVFANDEPFDPQLVASIEALVSGNAYFELIPRDFWSYPPWIDVERANATMHYMAQEKIKYGGSESYRHMCRFNSGLFFQLPQMQRYRYYWRVEPEIQFRCDLFDQDWFKYMRENDKKYAFTLAPLELHTTVENLWDTVNQFSRQNPQFIAKDNNMEFLTEDGGNTYNMCHFWSNFEIGDMDFYRSEPYQAFFNHIDQSGGFYYSRWGDAPVHTMAVSLLLPYKDLLFFENSGYFHHPNSDCPHDPEIRSKRRCTCNIGDDFTWVKASCIPKWFEIHNITKPPFVPKYKFENQHQPDESE</sequence>
<dbReference type="FunFam" id="3.90.550.10:FF:000051">
    <property type="entry name" value="Alpha-1,2-mannosyltransferase (Ktr4)"/>
    <property type="match status" value="1"/>
</dbReference>
<dbReference type="AlphaFoldDB" id="A5DHX0"/>
<dbReference type="EMBL" id="CH408157">
    <property type="protein sequence ID" value="EDK38773.2"/>
    <property type="molecule type" value="Genomic_DNA"/>
</dbReference>
<feature type="active site" description="Nucleophile" evidence="6">
    <location>
        <position position="341"/>
    </location>
</feature>
<dbReference type="GO" id="GO:0000032">
    <property type="term" value="P:cell wall mannoprotein biosynthetic process"/>
    <property type="evidence" value="ECO:0007669"/>
    <property type="project" value="TreeGrafter"/>
</dbReference>
<dbReference type="SUPFAM" id="SSF53448">
    <property type="entry name" value="Nucleotide-diphospho-sugar transferases"/>
    <property type="match status" value="1"/>
</dbReference>
<dbReference type="eggNOG" id="KOG4472">
    <property type="taxonomic scope" value="Eukaryota"/>
</dbReference>
<evidence type="ECO:0000256" key="3">
    <source>
        <dbReference type="ARBA" id="ARBA00022676"/>
    </source>
</evidence>
<evidence type="ECO:0000256" key="5">
    <source>
        <dbReference type="ARBA" id="ARBA00022968"/>
    </source>
</evidence>
<evidence type="ECO:0000313" key="7">
    <source>
        <dbReference type="EMBL" id="EDK38773.2"/>
    </source>
</evidence>
<keyword evidence="8" id="KW-1185">Reference proteome</keyword>
<accession>A5DHX0</accession>
<evidence type="ECO:0008006" key="9">
    <source>
        <dbReference type="Google" id="ProtNLM"/>
    </source>
</evidence>
<evidence type="ECO:0000256" key="4">
    <source>
        <dbReference type="ARBA" id="ARBA00022679"/>
    </source>
</evidence>
<name>A5DHX0_PICGU</name>
<gene>
    <name evidence="7" type="ORF">PGUG_02871</name>
</gene>
<evidence type="ECO:0000313" key="8">
    <source>
        <dbReference type="Proteomes" id="UP000001997"/>
    </source>
</evidence>
<evidence type="ECO:0000256" key="1">
    <source>
        <dbReference type="ARBA" id="ARBA00004606"/>
    </source>
</evidence>
<comment type="similarity">
    <text evidence="2">Belongs to the glycosyltransferase 15 family.</text>
</comment>